<evidence type="ECO:0000313" key="1">
    <source>
        <dbReference type="EMBL" id="KAG2549598.1"/>
    </source>
</evidence>
<protein>
    <submittedName>
        <fullName evidence="1">Uncharacterized protein</fullName>
    </submittedName>
</protein>
<proteinExistence type="predicted"/>
<dbReference type="EMBL" id="CM029053">
    <property type="protein sequence ID" value="KAG2549598.1"/>
    <property type="molecule type" value="Genomic_DNA"/>
</dbReference>
<accession>A0A8T0NL33</accession>
<organism evidence="1 2">
    <name type="scientific">Panicum virgatum</name>
    <name type="common">Blackwell switchgrass</name>
    <dbReference type="NCBI Taxonomy" id="38727"/>
    <lineage>
        <taxon>Eukaryota</taxon>
        <taxon>Viridiplantae</taxon>
        <taxon>Streptophyta</taxon>
        <taxon>Embryophyta</taxon>
        <taxon>Tracheophyta</taxon>
        <taxon>Spermatophyta</taxon>
        <taxon>Magnoliopsida</taxon>
        <taxon>Liliopsida</taxon>
        <taxon>Poales</taxon>
        <taxon>Poaceae</taxon>
        <taxon>PACMAD clade</taxon>
        <taxon>Panicoideae</taxon>
        <taxon>Panicodae</taxon>
        <taxon>Paniceae</taxon>
        <taxon>Panicinae</taxon>
        <taxon>Panicum</taxon>
        <taxon>Panicum sect. Hiantes</taxon>
    </lineage>
</organism>
<gene>
    <name evidence="1" type="ORF">PVAP13_9KG249400</name>
</gene>
<dbReference type="Proteomes" id="UP000823388">
    <property type="component" value="Chromosome 9K"/>
</dbReference>
<sequence length="139" mass="14675">MASRGTGRRSGAARRGRQIRRGRAWSGGCGREHRAVACGCVCEGRRRARAWAAMAVVRRRAGRASAPPRSFGVALAAAQAVAWPVCPARGAAAAVVGCCSAAGILHHIFYFLNWFVEAGDSTCPKNSFLGPSPPSKIHF</sequence>
<dbReference type="AlphaFoldDB" id="A0A8T0NL33"/>
<comment type="caution">
    <text evidence="1">The sequence shown here is derived from an EMBL/GenBank/DDBJ whole genome shotgun (WGS) entry which is preliminary data.</text>
</comment>
<evidence type="ECO:0000313" key="2">
    <source>
        <dbReference type="Proteomes" id="UP000823388"/>
    </source>
</evidence>
<keyword evidence="2" id="KW-1185">Reference proteome</keyword>
<name>A0A8T0NL33_PANVG</name>
<reference evidence="1" key="1">
    <citation type="submission" date="2020-05" db="EMBL/GenBank/DDBJ databases">
        <title>WGS assembly of Panicum virgatum.</title>
        <authorList>
            <person name="Lovell J.T."/>
            <person name="Jenkins J."/>
            <person name="Shu S."/>
            <person name="Juenger T.E."/>
            <person name="Schmutz J."/>
        </authorList>
    </citation>
    <scope>NUCLEOTIDE SEQUENCE</scope>
    <source>
        <strain evidence="1">AP13</strain>
    </source>
</reference>